<comment type="caution">
    <text evidence="3">The sequence shown here is derived from an EMBL/GenBank/DDBJ whole genome shotgun (WGS) entry which is preliminary data.</text>
</comment>
<proteinExistence type="inferred from homology"/>
<dbReference type="CDD" id="cd00293">
    <property type="entry name" value="USP-like"/>
    <property type="match status" value="1"/>
</dbReference>
<reference evidence="3 4" key="1">
    <citation type="submission" date="2018-03" db="EMBL/GenBank/DDBJ databases">
        <authorList>
            <person name="Zhou J."/>
            <person name="Li X."/>
            <person name="Xue M."/>
            <person name="Yin J."/>
        </authorList>
    </citation>
    <scope>NUCLEOTIDE SEQUENCE [LARGE SCALE GENOMIC DNA]</scope>
    <source>
        <strain evidence="3 4">SYSU ZJ2214</strain>
    </source>
</reference>
<evidence type="ECO:0000256" key="1">
    <source>
        <dbReference type="ARBA" id="ARBA00008791"/>
    </source>
</evidence>
<dbReference type="SUPFAM" id="SSF52402">
    <property type="entry name" value="Adenine nucleotide alpha hydrolases-like"/>
    <property type="match status" value="1"/>
</dbReference>
<dbReference type="Gene3D" id="3.40.50.620">
    <property type="entry name" value="HUPs"/>
    <property type="match status" value="1"/>
</dbReference>
<gene>
    <name evidence="3" type="ORF">C6W88_04280</name>
</gene>
<dbReference type="PANTHER" id="PTHR46268:SF6">
    <property type="entry name" value="UNIVERSAL STRESS PROTEIN UP12"/>
    <property type="match status" value="1"/>
</dbReference>
<evidence type="ECO:0000259" key="2">
    <source>
        <dbReference type="Pfam" id="PF00582"/>
    </source>
</evidence>
<dbReference type="Proteomes" id="UP000241895">
    <property type="component" value="Unassembled WGS sequence"/>
</dbReference>
<sequence length="173" mass="19070">MSRRPGLSPRSHAMPVSISRLLCCLGLKDDCRQVLAHTLTLAKATGAEVHVLHAVKSLSDDVMHTLKANIGERATLDGLMEQRLRLARERLDEFVEAFWQEHEANLPGREVVAAKSVLEGYPASEITRYAVRHDCDMIIMATNKRGFASSYAGRVTKGVIKRASVPVVVVPPM</sequence>
<comment type="similarity">
    <text evidence="1">Belongs to the universal stress protein A family.</text>
</comment>
<dbReference type="EMBL" id="PXNS01000001">
    <property type="protein sequence ID" value="PTL96588.1"/>
    <property type="molecule type" value="Genomic_DNA"/>
</dbReference>
<dbReference type="InterPro" id="IPR014729">
    <property type="entry name" value="Rossmann-like_a/b/a_fold"/>
</dbReference>
<dbReference type="PANTHER" id="PTHR46268">
    <property type="entry name" value="STRESS RESPONSE PROTEIN NHAX"/>
    <property type="match status" value="1"/>
</dbReference>
<evidence type="ECO:0000313" key="3">
    <source>
        <dbReference type="EMBL" id="PTL96588.1"/>
    </source>
</evidence>
<name>A0ABX5J164_9GAMM</name>
<organism evidence="3 4">
    <name type="scientific">Halomonas litopenaei</name>
    <dbReference type="NCBI Taxonomy" id="2109328"/>
    <lineage>
        <taxon>Bacteria</taxon>
        <taxon>Pseudomonadati</taxon>
        <taxon>Pseudomonadota</taxon>
        <taxon>Gammaproteobacteria</taxon>
        <taxon>Oceanospirillales</taxon>
        <taxon>Halomonadaceae</taxon>
        <taxon>Halomonas</taxon>
    </lineage>
</organism>
<dbReference type="InterPro" id="IPR006016">
    <property type="entry name" value="UspA"/>
</dbReference>
<feature type="domain" description="UspA" evidence="2">
    <location>
        <begin position="20"/>
        <end position="171"/>
    </location>
</feature>
<evidence type="ECO:0000313" key="4">
    <source>
        <dbReference type="Proteomes" id="UP000241895"/>
    </source>
</evidence>
<dbReference type="Pfam" id="PF00582">
    <property type="entry name" value="Usp"/>
    <property type="match status" value="1"/>
</dbReference>
<keyword evidence="4" id="KW-1185">Reference proteome</keyword>
<accession>A0ABX5J164</accession>
<protein>
    <submittedName>
        <fullName evidence="3">Universal stress protein</fullName>
    </submittedName>
</protein>